<dbReference type="Pfam" id="PF01803">
    <property type="entry name" value="LIM_bind"/>
    <property type="match status" value="1"/>
</dbReference>
<feature type="compositionally biased region" description="Low complexity" evidence="1">
    <location>
        <begin position="581"/>
        <end position="591"/>
    </location>
</feature>
<dbReference type="Proteomes" id="UP000308730">
    <property type="component" value="Unassembled WGS sequence"/>
</dbReference>
<feature type="region of interest" description="Disordered" evidence="1">
    <location>
        <begin position="368"/>
        <end position="392"/>
    </location>
</feature>
<dbReference type="OrthoDB" id="774557at2759"/>
<feature type="compositionally biased region" description="Low complexity" evidence="1">
    <location>
        <begin position="546"/>
        <end position="574"/>
    </location>
</feature>
<feature type="compositionally biased region" description="Polar residues" evidence="1">
    <location>
        <begin position="74"/>
        <end position="84"/>
    </location>
</feature>
<evidence type="ECO:0008006" key="4">
    <source>
        <dbReference type="Google" id="ProtNLM"/>
    </source>
</evidence>
<protein>
    <recommendedName>
        <fullName evidence="4">LIM interaction domain-containing protein</fullName>
    </recommendedName>
</protein>
<evidence type="ECO:0000313" key="3">
    <source>
        <dbReference type="Proteomes" id="UP000308730"/>
    </source>
</evidence>
<dbReference type="EMBL" id="SGPM01000028">
    <property type="protein sequence ID" value="THH32168.1"/>
    <property type="molecule type" value="Genomic_DNA"/>
</dbReference>
<comment type="caution">
    <text evidence="2">The sequence shown here is derived from an EMBL/GenBank/DDBJ whole genome shotgun (WGS) entry which is preliminary data.</text>
</comment>
<keyword evidence="3" id="KW-1185">Reference proteome</keyword>
<dbReference type="InterPro" id="IPR029005">
    <property type="entry name" value="LIM-bd/SEUSS"/>
</dbReference>
<name>A0A4S4N2X3_9APHY</name>
<feature type="region of interest" description="Disordered" evidence="1">
    <location>
        <begin position="31"/>
        <end position="168"/>
    </location>
</feature>
<reference evidence="2 3" key="1">
    <citation type="submission" date="2019-02" db="EMBL/GenBank/DDBJ databases">
        <title>Genome sequencing of the rare red list fungi Antrodiella citrinella (Flaviporus citrinellus).</title>
        <authorList>
            <person name="Buettner E."/>
            <person name="Kellner H."/>
        </authorList>
    </citation>
    <scope>NUCLEOTIDE SEQUENCE [LARGE SCALE GENOMIC DNA]</scope>
    <source>
        <strain evidence="2 3">DSM 108506</strain>
    </source>
</reference>
<evidence type="ECO:0000313" key="2">
    <source>
        <dbReference type="EMBL" id="THH32168.1"/>
    </source>
</evidence>
<accession>A0A4S4N2X3</accession>
<feature type="compositionally biased region" description="Low complexity" evidence="1">
    <location>
        <begin position="101"/>
        <end position="131"/>
    </location>
</feature>
<gene>
    <name evidence="2" type="ORF">EUX98_g2035</name>
</gene>
<dbReference type="AlphaFoldDB" id="A0A4S4N2X3"/>
<feature type="compositionally biased region" description="Polar residues" evidence="1">
    <location>
        <begin position="504"/>
        <end position="539"/>
    </location>
</feature>
<feature type="compositionally biased region" description="Low complexity" evidence="1">
    <location>
        <begin position="150"/>
        <end position="166"/>
    </location>
</feature>
<organism evidence="2 3">
    <name type="scientific">Antrodiella citrinella</name>
    <dbReference type="NCBI Taxonomy" id="2447956"/>
    <lineage>
        <taxon>Eukaryota</taxon>
        <taxon>Fungi</taxon>
        <taxon>Dikarya</taxon>
        <taxon>Basidiomycota</taxon>
        <taxon>Agaricomycotina</taxon>
        <taxon>Agaricomycetes</taxon>
        <taxon>Polyporales</taxon>
        <taxon>Steccherinaceae</taxon>
        <taxon>Antrodiella</taxon>
    </lineage>
</organism>
<feature type="compositionally biased region" description="Low complexity" evidence="1">
    <location>
        <begin position="31"/>
        <end position="48"/>
    </location>
</feature>
<dbReference type="PANTHER" id="PTHR10378">
    <property type="entry name" value="LIM DOMAIN-BINDING PROTEIN"/>
    <property type="match status" value="1"/>
</dbReference>
<evidence type="ECO:0000256" key="1">
    <source>
        <dbReference type="SAM" id="MobiDB-lite"/>
    </source>
</evidence>
<sequence>MNSRPDIFRHNSMNHLSQGNILTMNTPHLFPQQQQQQQPSQLGQQQQQPAPPPHMGLLQPGPASNPSLGLLPTGQPSGASNQAAVYQLQMQQANHQRRQQQMHQAMSAQAMGGQNASGHTPSGTSPSSMQTPPTPTQSAQVPNRPLTGVPAPTAAAATPPSASQTSDNSLLQTVVQAGPSIAPQRMLGNMTYPVGFGQGLTRLLQFSGVLASDTPNKLQLSYWDSLIKEYFTPKASLKFTLWKDNQRNEAKPFEIGVPILPRFFLVTSQSGVKSMNLSLDGARERIVSHGHAVVECVHAVWTYRYTNGYTVTLRGPMTAHIFVLPNHTSTGQAPHQHVSYTLKFDQLQFDANYHDKLIAMEAISGSRTTESPRLKAPSTPVMNGIRRPEDEDRRFEEPRLVIEKAVIPAEPVNAFGIPQATMRCLELAESVAQMSPLIQFSTENKLGPLDALTQYARKLRDIQGPGINGAPGAHGFSPSSSSAFENGGTGVPATPPVTLYPGTPMSSGSQTLSSANIPTPSGPSASDTVSKQNKASSSMPQPPATPTAGPANASTPVSAPTPTAVTTTPSLTHSTLKRKAQGQAGEGSASANTTPEVPPPKRVNRKRGRTGG</sequence>
<feature type="compositionally biased region" description="Basic residues" evidence="1">
    <location>
        <begin position="602"/>
        <end position="612"/>
    </location>
</feature>
<feature type="region of interest" description="Disordered" evidence="1">
    <location>
        <begin position="463"/>
        <end position="612"/>
    </location>
</feature>
<proteinExistence type="predicted"/>